<gene>
    <name evidence="1" type="ORF">CLUMA_CG013914</name>
</gene>
<keyword evidence="2" id="KW-1185">Reference proteome</keyword>
<evidence type="ECO:0000313" key="2">
    <source>
        <dbReference type="Proteomes" id="UP000183832"/>
    </source>
</evidence>
<proteinExistence type="predicted"/>
<dbReference type="EMBL" id="CVRI01000054">
    <property type="protein sequence ID" value="CRL00654.1"/>
    <property type="molecule type" value="Genomic_DNA"/>
</dbReference>
<sequence>MTTSKVLNRIDEMALQLHLVSFFSFNEDKAFERKYKQTSKQKSNQSFSICPTSYEWLQAVEASNRVFIYA</sequence>
<accession>A0A1J1INI9</accession>
<dbReference type="Proteomes" id="UP000183832">
    <property type="component" value="Unassembled WGS sequence"/>
</dbReference>
<reference evidence="1 2" key="1">
    <citation type="submission" date="2015-04" db="EMBL/GenBank/DDBJ databases">
        <authorList>
            <person name="Syromyatnikov M.Y."/>
            <person name="Popov V.N."/>
        </authorList>
    </citation>
    <scope>NUCLEOTIDE SEQUENCE [LARGE SCALE GENOMIC DNA]</scope>
</reference>
<protein>
    <submittedName>
        <fullName evidence="1">CLUMA_CG013914, isoform A</fullName>
    </submittedName>
</protein>
<evidence type="ECO:0000313" key="1">
    <source>
        <dbReference type="EMBL" id="CRL00654.1"/>
    </source>
</evidence>
<dbReference type="AlphaFoldDB" id="A0A1J1INI9"/>
<name>A0A1J1INI9_9DIPT</name>
<organism evidence="1 2">
    <name type="scientific">Clunio marinus</name>
    <dbReference type="NCBI Taxonomy" id="568069"/>
    <lineage>
        <taxon>Eukaryota</taxon>
        <taxon>Metazoa</taxon>
        <taxon>Ecdysozoa</taxon>
        <taxon>Arthropoda</taxon>
        <taxon>Hexapoda</taxon>
        <taxon>Insecta</taxon>
        <taxon>Pterygota</taxon>
        <taxon>Neoptera</taxon>
        <taxon>Endopterygota</taxon>
        <taxon>Diptera</taxon>
        <taxon>Nematocera</taxon>
        <taxon>Chironomoidea</taxon>
        <taxon>Chironomidae</taxon>
        <taxon>Clunio</taxon>
    </lineage>
</organism>